<evidence type="ECO:0000256" key="1">
    <source>
        <dbReference type="SAM" id="MobiDB-lite"/>
    </source>
</evidence>
<accession>A0ABP6Y2N2</accession>
<keyword evidence="3" id="KW-1185">Reference proteome</keyword>
<dbReference type="Proteomes" id="UP001500689">
    <property type="component" value="Unassembled WGS sequence"/>
</dbReference>
<feature type="compositionally biased region" description="Basic and acidic residues" evidence="1">
    <location>
        <begin position="1"/>
        <end position="20"/>
    </location>
</feature>
<feature type="region of interest" description="Disordered" evidence="1">
    <location>
        <begin position="1"/>
        <end position="44"/>
    </location>
</feature>
<sequence length="117" mass="12966">MHTDAHHVVPDRLTVTERRPPSAKSPPSRESAPTTAAISDHRPATRRVVVAKWSMVVPTGQRPSVDRPMPTCQPVSVIQRRSTERPAFRLPPSNGDSQTARAIPAKLQPLTQNLRRL</sequence>
<protein>
    <submittedName>
        <fullName evidence="2">Uncharacterized protein</fullName>
    </submittedName>
</protein>
<comment type="caution">
    <text evidence="2">The sequence shown here is derived from an EMBL/GenBank/DDBJ whole genome shotgun (WGS) entry which is preliminary data.</text>
</comment>
<name>A0ABP6Y2N2_9PSEU</name>
<evidence type="ECO:0000313" key="3">
    <source>
        <dbReference type="Proteomes" id="UP001500689"/>
    </source>
</evidence>
<feature type="region of interest" description="Disordered" evidence="1">
    <location>
        <begin position="77"/>
        <end position="117"/>
    </location>
</feature>
<dbReference type="EMBL" id="BAAAZN010000020">
    <property type="protein sequence ID" value="GAA3575877.1"/>
    <property type="molecule type" value="Genomic_DNA"/>
</dbReference>
<evidence type="ECO:0000313" key="2">
    <source>
        <dbReference type="EMBL" id="GAA3575877.1"/>
    </source>
</evidence>
<proteinExistence type="predicted"/>
<gene>
    <name evidence="2" type="ORF">GCM10022222_70730</name>
</gene>
<organism evidence="2 3">
    <name type="scientific">Amycolatopsis ultiminotia</name>
    <dbReference type="NCBI Taxonomy" id="543629"/>
    <lineage>
        <taxon>Bacteria</taxon>
        <taxon>Bacillati</taxon>
        <taxon>Actinomycetota</taxon>
        <taxon>Actinomycetes</taxon>
        <taxon>Pseudonocardiales</taxon>
        <taxon>Pseudonocardiaceae</taxon>
        <taxon>Amycolatopsis</taxon>
    </lineage>
</organism>
<reference evidence="3" key="1">
    <citation type="journal article" date="2019" name="Int. J. Syst. Evol. Microbiol.">
        <title>The Global Catalogue of Microorganisms (GCM) 10K type strain sequencing project: providing services to taxonomists for standard genome sequencing and annotation.</title>
        <authorList>
            <consortium name="The Broad Institute Genomics Platform"/>
            <consortium name="The Broad Institute Genome Sequencing Center for Infectious Disease"/>
            <person name="Wu L."/>
            <person name="Ma J."/>
        </authorList>
    </citation>
    <scope>NUCLEOTIDE SEQUENCE [LARGE SCALE GENOMIC DNA]</scope>
    <source>
        <strain evidence="3">JCM 16898</strain>
    </source>
</reference>